<comment type="caution">
    <text evidence="1">The sequence shown here is derived from an EMBL/GenBank/DDBJ whole genome shotgun (WGS) entry which is preliminary data.</text>
</comment>
<organism evidence="1 2">
    <name type="scientific">Tanacetum coccineum</name>
    <dbReference type="NCBI Taxonomy" id="301880"/>
    <lineage>
        <taxon>Eukaryota</taxon>
        <taxon>Viridiplantae</taxon>
        <taxon>Streptophyta</taxon>
        <taxon>Embryophyta</taxon>
        <taxon>Tracheophyta</taxon>
        <taxon>Spermatophyta</taxon>
        <taxon>Magnoliopsida</taxon>
        <taxon>eudicotyledons</taxon>
        <taxon>Gunneridae</taxon>
        <taxon>Pentapetalae</taxon>
        <taxon>asterids</taxon>
        <taxon>campanulids</taxon>
        <taxon>Asterales</taxon>
        <taxon>Asteraceae</taxon>
        <taxon>Asteroideae</taxon>
        <taxon>Anthemideae</taxon>
        <taxon>Anthemidinae</taxon>
        <taxon>Tanacetum</taxon>
    </lineage>
</organism>
<dbReference type="Proteomes" id="UP001151760">
    <property type="component" value="Unassembled WGS sequence"/>
</dbReference>
<reference evidence="1" key="2">
    <citation type="submission" date="2022-01" db="EMBL/GenBank/DDBJ databases">
        <authorList>
            <person name="Yamashiro T."/>
            <person name="Shiraishi A."/>
            <person name="Satake H."/>
            <person name="Nakayama K."/>
        </authorList>
    </citation>
    <scope>NUCLEOTIDE SEQUENCE</scope>
</reference>
<protein>
    <submittedName>
        <fullName evidence="1">Uncharacterized protein</fullName>
    </submittedName>
</protein>
<proteinExistence type="predicted"/>
<dbReference type="PANTHER" id="PTHR45023:SF13">
    <property type="entry name" value="PUTATIVE-RELATED"/>
    <property type="match status" value="1"/>
</dbReference>
<gene>
    <name evidence="1" type="ORF">Tco_0626236</name>
</gene>
<dbReference type="EMBL" id="BQNB010008686">
    <property type="protein sequence ID" value="GJS52874.1"/>
    <property type="molecule type" value="Genomic_DNA"/>
</dbReference>
<accession>A0ABQ4WJ58</accession>
<sequence>MSPPLSPTSQTNKAKLAILSTTIGQQRSTESGAKKYPGHAVVSEEVIPKIKSVDIISSHSTTYKGLNANSPHELIASAQDGANASNMETERCPPEKSHMGESRTTTLNFKAFWSEVLACFENAMGEKIRRYDVVALKWKQSFRPKIAKFTAVYERVKQRDENWSSDLVVFQNTLAEYEAQYGQAFTLEPCWRILKNYPVWTELEMPSFNPGKAVDIGLDGRRDKSLHPADMLLYSWDGGLDVCGSDWIFTFDANRDG</sequence>
<keyword evidence="2" id="KW-1185">Reference proteome</keyword>
<evidence type="ECO:0000313" key="1">
    <source>
        <dbReference type="EMBL" id="GJS52874.1"/>
    </source>
</evidence>
<reference evidence="1" key="1">
    <citation type="journal article" date="2022" name="Int. J. Mol. Sci.">
        <title>Draft Genome of Tanacetum Coccineum: Genomic Comparison of Closely Related Tanacetum-Family Plants.</title>
        <authorList>
            <person name="Yamashiro T."/>
            <person name="Shiraishi A."/>
            <person name="Nakayama K."/>
            <person name="Satake H."/>
        </authorList>
    </citation>
    <scope>NUCLEOTIDE SEQUENCE</scope>
</reference>
<dbReference type="PANTHER" id="PTHR45023">
    <property type="match status" value="1"/>
</dbReference>
<evidence type="ECO:0000313" key="2">
    <source>
        <dbReference type="Proteomes" id="UP001151760"/>
    </source>
</evidence>
<name>A0ABQ4WJ58_9ASTR</name>